<evidence type="ECO:0000313" key="1">
    <source>
        <dbReference type="EMBL" id="TYG52403.1"/>
    </source>
</evidence>
<dbReference type="EMBL" id="CM017709">
    <property type="protein sequence ID" value="TYG52403.1"/>
    <property type="molecule type" value="Genomic_DNA"/>
</dbReference>
<reference evidence="1 2" key="1">
    <citation type="submission" date="2019-06" db="EMBL/GenBank/DDBJ databases">
        <title>WGS assembly of Gossypium darwinii.</title>
        <authorList>
            <person name="Chen Z.J."/>
            <person name="Sreedasyam A."/>
            <person name="Ando A."/>
            <person name="Song Q."/>
            <person name="De L."/>
            <person name="Hulse-Kemp A."/>
            <person name="Ding M."/>
            <person name="Ye W."/>
            <person name="Kirkbride R."/>
            <person name="Jenkins J."/>
            <person name="Plott C."/>
            <person name="Lovell J."/>
            <person name="Lin Y.-M."/>
            <person name="Vaughn R."/>
            <person name="Liu B."/>
            <person name="Li W."/>
            <person name="Simpson S."/>
            <person name="Scheffler B."/>
            <person name="Saski C."/>
            <person name="Grover C."/>
            <person name="Hu G."/>
            <person name="Conover J."/>
            <person name="Carlson J."/>
            <person name="Shu S."/>
            <person name="Boston L."/>
            <person name="Williams M."/>
            <person name="Peterson D."/>
            <person name="Mcgee K."/>
            <person name="Jones D."/>
            <person name="Wendel J."/>
            <person name="Stelly D."/>
            <person name="Grimwood J."/>
            <person name="Schmutz J."/>
        </authorList>
    </citation>
    <scope>NUCLEOTIDE SEQUENCE [LARGE SCALE GENOMIC DNA]</scope>
    <source>
        <strain evidence="1">1808015.09</strain>
    </source>
</reference>
<dbReference type="PANTHER" id="PTHR11439">
    <property type="entry name" value="GAG-POL-RELATED RETROTRANSPOSON"/>
    <property type="match status" value="1"/>
</dbReference>
<keyword evidence="2" id="KW-1185">Reference proteome</keyword>
<protein>
    <recommendedName>
        <fullName evidence="3">Reverse transcriptase Ty1/copia-type domain-containing protein</fullName>
    </recommendedName>
</protein>
<dbReference type="AlphaFoldDB" id="A0A5D2B8G7"/>
<evidence type="ECO:0000313" key="2">
    <source>
        <dbReference type="Proteomes" id="UP000323506"/>
    </source>
</evidence>
<sequence>MKAKHEVLICQKKYSNDILKKFKLKECKEVSTPMNQNEKLCKEDGVDKVDEGYFRSLIGCLMYLTATRPDILNVVSILSQFMHCANELHLKTAKRVVHYINASSNFGVKFTRSKEFKLVGLSGSDWGGSIDHMRSTSGYCFTFGYGAFSWSSKKQETVAQSTAEAEFKESTKIFIDNQDAITILTNQYFMGSLRNFNIKLSF</sequence>
<proteinExistence type="predicted"/>
<organism evidence="1 2">
    <name type="scientific">Gossypium darwinii</name>
    <name type="common">Darwin's cotton</name>
    <name type="synonym">Gossypium barbadense var. darwinii</name>
    <dbReference type="NCBI Taxonomy" id="34276"/>
    <lineage>
        <taxon>Eukaryota</taxon>
        <taxon>Viridiplantae</taxon>
        <taxon>Streptophyta</taxon>
        <taxon>Embryophyta</taxon>
        <taxon>Tracheophyta</taxon>
        <taxon>Spermatophyta</taxon>
        <taxon>Magnoliopsida</taxon>
        <taxon>eudicotyledons</taxon>
        <taxon>Gunneridae</taxon>
        <taxon>Pentapetalae</taxon>
        <taxon>rosids</taxon>
        <taxon>malvids</taxon>
        <taxon>Malvales</taxon>
        <taxon>Malvaceae</taxon>
        <taxon>Malvoideae</taxon>
        <taxon>Gossypium</taxon>
    </lineage>
</organism>
<dbReference type="CDD" id="cd09272">
    <property type="entry name" value="RNase_HI_RT_Ty1"/>
    <property type="match status" value="1"/>
</dbReference>
<accession>A0A5D2B8G7</accession>
<dbReference type="Proteomes" id="UP000323506">
    <property type="component" value="Chromosome D09"/>
</dbReference>
<dbReference type="PANTHER" id="PTHR11439:SF503">
    <property type="entry name" value="CYSTEINE-RICH RLK (RECEPTOR-LIKE PROTEIN KINASE) 8"/>
    <property type="match status" value="1"/>
</dbReference>
<evidence type="ECO:0008006" key="3">
    <source>
        <dbReference type="Google" id="ProtNLM"/>
    </source>
</evidence>
<name>A0A5D2B8G7_GOSDA</name>
<gene>
    <name evidence="1" type="ORF">ES288_D09G025200v1</name>
</gene>